<dbReference type="RefSeq" id="XP_065645342.1">
    <property type="nucleotide sequence ID" value="XM_065789270.1"/>
</dbReference>
<gene>
    <name evidence="3" type="primary">LOC136075832</name>
</gene>
<name>A0ABM4B8Y6_HYDVU</name>
<keyword evidence="1" id="KW-0472">Membrane</keyword>
<evidence type="ECO:0000313" key="2">
    <source>
        <dbReference type="Proteomes" id="UP001652625"/>
    </source>
</evidence>
<reference evidence="3" key="2">
    <citation type="submission" date="2025-08" db="UniProtKB">
        <authorList>
            <consortium name="RefSeq"/>
        </authorList>
    </citation>
    <scope>IDENTIFICATION</scope>
</reference>
<feature type="transmembrane region" description="Helical" evidence="1">
    <location>
        <begin position="233"/>
        <end position="258"/>
    </location>
</feature>
<keyword evidence="2" id="KW-1185">Reference proteome</keyword>
<keyword evidence="1" id="KW-0812">Transmembrane</keyword>
<reference evidence="2" key="1">
    <citation type="submission" date="2025-05" db="UniProtKB">
        <authorList>
            <consortium name="RefSeq"/>
        </authorList>
    </citation>
    <scope>NUCLEOTIDE SEQUENCE [LARGE SCALE GENOMIC DNA]</scope>
</reference>
<keyword evidence="1" id="KW-1133">Transmembrane helix</keyword>
<dbReference type="Proteomes" id="UP001652625">
    <property type="component" value="Chromosome 02"/>
</dbReference>
<evidence type="ECO:0000256" key="1">
    <source>
        <dbReference type="SAM" id="Phobius"/>
    </source>
</evidence>
<protein>
    <submittedName>
        <fullName evidence="3">Uncharacterized protein LOC136075832</fullName>
    </submittedName>
</protein>
<proteinExistence type="predicted"/>
<dbReference type="GeneID" id="136075832"/>
<sequence>MAPASRLFEPMALSTSIMELMFLEPIRCNFWWKVCKDGKIITYYQCNRSGFYKCLSSGKRRIQSSVHRPASKNQLKENTLVSLPPVILNDLESKINEGCDVRGDIHTLKINIIKNLMELVNLVTLSTISEEKALTNLNKNILQATGTFLSLSENKVGQFILKENLPSNKKLTKQPQFYSTKKRKKVSSIRLAKPSGDEIKELFDFSKWESKEKENESNKCTIEKSSASVESKLLLPGNLICLLLTWVYGIIFTSKVIIKYLL</sequence>
<accession>A0ABM4B8Y6</accession>
<evidence type="ECO:0000313" key="3">
    <source>
        <dbReference type="RefSeq" id="XP_065645342.1"/>
    </source>
</evidence>
<organism evidence="2 3">
    <name type="scientific">Hydra vulgaris</name>
    <name type="common">Hydra</name>
    <name type="synonym">Hydra attenuata</name>
    <dbReference type="NCBI Taxonomy" id="6087"/>
    <lineage>
        <taxon>Eukaryota</taxon>
        <taxon>Metazoa</taxon>
        <taxon>Cnidaria</taxon>
        <taxon>Hydrozoa</taxon>
        <taxon>Hydroidolina</taxon>
        <taxon>Anthoathecata</taxon>
        <taxon>Aplanulata</taxon>
        <taxon>Hydridae</taxon>
        <taxon>Hydra</taxon>
    </lineage>
</organism>